<accession>I1CBN7</accession>
<evidence type="ECO:0000313" key="2">
    <source>
        <dbReference type="Proteomes" id="UP000009138"/>
    </source>
</evidence>
<dbReference type="Proteomes" id="UP000009138">
    <property type="component" value="Unassembled WGS sequence"/>
</dbReference>
<dbReference type="InParanoid" id="I1CBN7"/>
<dbReference type="RefSeq" id="XP_067521263.1">
    <property type="nucleotide sequence ID" value="XM_067665162.1"/>
</dbReference>
<dbReference type="AlphaFoldDB" id="I1CBN7"/>
<reference evidence="1 2" key="1">
    <citation type="journal article" date="2009" name="PLoS Genet.">
        <title>Genomic analysis of the basal lineage fungus Rhizopus oryzae reveals a whole-genome duplication.</title>
        <authorList>
            <person name="Ma L.-J."/>
            <person name="Ibrahim A.S."/>
            <person name="Skory C."/>
            <person name="Grabherr M.G."/>
            <person name="Burger G."/>
            <person name="Butler M."/>
            <person name="Elias M."/>
            <person name="Idnurm A."/>
            <person name="Lang B.F."/>
            <person name="Sone T."/>
            <person name="Abe A."/>
            <person name="Calvo S.E."/>
            <person name="Corrochano L.M."/>
            <person name="Engels R."/>
            <person name="Fu J."/>
            <person name="Hansberg W."/>
            <person name="Kim J.-M."/>
            <person name="Kodira C.D."/>
            <person name="Koehrsen M.J."/>
            <person name="Liu B."/>
            <person name="Miranda-Saavedra D."/>
            <person name="O'Leary S."/>
            <person name="Ortiz-Castellanos L."/>
            <person name="Poulter R."/>
            <person name="Rodriguez-Romero J."/>
            <person name="Ruiz-Herrera J."/>
            <person name="Shen Y.-Q."/>
            <person name="Zeng Q."/>
            <person name="Galagan J."/>
            <person name="Birren B.W."/>
            <person name="Cuomo C.A."/>
            <person name="Wickes B.L."/>
        </authorList>
    </citation>
    <scope>NUCLEOTIDE SEQUENCE [LARGE SCALE GENOMIC DNA]</scope>
    <source>
        <strain evidence="2">RA 99-880 / ATCC MYA-4621 / FGSC 9543 / NRRL 43880</strain>
    </source>
</reference>
<dbReference type="EMBL" id="CH476739">
    <property type="protein sequence ID" value="EIE85867.1"/>
    <property type="molecule type" value="Genomic_DNA"/>
</dbReference>
<keyword evidence="2" id="KW-1185">Reference proteome</keyword>
<dbReference type="VEuPathDB" id="FungiDB:RO3G_10577"/>
<proteinExistence type="predicted"/>
<dbReference type="GeneID" id="93617543"/>
<name>I1CBN7_RHIO9</name>
<sequence length="66" mass="7818">MTTAVHVLRVEIVLKLKSSPPVRYTQLEEYSSVLYSRNYMMRPSFGARQVLKKIQFVREDKLYPII</sequence>
<protein>
    <submittedName>
        <fullName evidence="1">Uncharacterized protein</fullName>
    </submittedName>
</protein>
<organism evidence="1 2">
    <name type="scientific">Rhizopus delemar (strain RA 99-880 / ATCC MYA-4621 / FGSC 9543 / NRRL 43880)</name>
    <name type="common">Mucormycosis agent</name>
    <name type="synonym">Rhizopus arrhizus var. delemar</name>
    <dbReference type="NCBI Taxonomy" id="246409"/>
    <lineage>
        <taxon>Eukaryota</taxon>
        <taxon>Fungi</taxon>
        <taxon>Fungi incertae sedis</taxon>
        <taxon>Mucoromycota</taxon>
        <taxon>Mucoromycotina</taxon>
        <taxon>Mucoromycetes</taxon>
        <taxon>Mucorales</taxon>
        <taxon>Mucorineae</taxon>
        <taxon>Rhizopodaceae</taxon>
        <taxon>Rhizopus</taxon>
    </lineage>
</organism>
<evidence type="ECO:0000313" key="1">
    <source>
        <dbReference type="EMBL" id="EIE85867.1"/>
    </source>
</evidence>
<gene>
    <name evidence="1" type="ORF">RO3G_10577</name>
</gene>